<keyword evidence="8" id="KW-1185">Reference proteome</keyword>
<keyword evidence="2 5" id="KW-0812">Transmembrane</keyword>
<evidence type="ECO:0000313" key="8">
    <source>
        <dbReference type="Proteomes" id="UP000515154"/>
    </source>
</evidence>
<dbReference type="PROSITE" id="PS50261">
    <property type="entry name" value="G_PROTEIN_RECEP_F2_4"/>
    <property type="match status" value="1"/>
</dbReference>
<feature type="domain" description="G-protein coupled receptors family 2 profile 2" evidence="6">
    <location>
        <begin position="214"/>
        <end position="365"/>
    </location>
</feature>
<dbReference type="AlphaFoldDB" id="A0A6P7SUE7"/>
<comment type="subcellular location">
    <subcellularLocation>
        <location evidence="1">Membrane</location>
        <topology evidence="1">Multi-pass membrane protein</topology>
    </subcellularLocation>
</comment>
<dbReference type="InterPro" id="IPR053231">
    <property type="entry name" value="GPCR_LN-TM7"/>
</dbReference>
<feature type="transmembrane region" description="Helical" evidence="5">
    <location>
        <begin position="323"/>
        <end position="345"/>
    </location>
</feature>
<reference evidence="9" key="1">
    <citation type="submission" date="2025-08" db="UniProtKB">
        <authorList>
            <consortium name="RefSeq"/>
        </authorList>
    </citation>
    <scope>IDENTIFICATION</scope>
</reference>
<evidence type="ECO:0000259" key="7">
    <source>
        <dbReference type="PROSITE" id="PS50262"/>
    </source>
</evidence>
<dbReference type="GO" id="GO:0007166">
    <property type="term" value="P:cell surface receptor signaling pathway"/>
    <property type="evidence" value="ECO:0007669"/>
    <property type="project" value="InterPro"/>
</dbReference>
<evidence type="ECO:0000256" key="1">
    <source>
        <dbReference type="ARBA" id="ARBA00004141"/>
    </source>
</evidence>
<feature type="transmembrane region" description="Helical" evidence="5">
    <location>
        <begin position="279"/>
        <end position="303"/>
    </location>
</feature>
<feature type="domain" description="G-protein coupled receptors family 1 profile" evidence="7">
    <location>
        <begin position="208"/>
        <end position="365"/>
    </location>
</feature>
<evidence type="ECO:0000313" key="9">
    <source>
        <dbReference type="RefSeq" id="XP_029641854.1"/>
    </source>
</evidence>
<name>A0A6P7SUE7_9MOLL</name>
<gene>
    <name evidence="9" type="primary">LOC115216540</name>
</gene>
<evidence type="ECO:0000256" key="2">
    <source>
        <dbReference type="ARBA" id="ARBA00022692"/>
    </source>
</evidence>
<evidence type="ECO:0000256" key="5">
    <source>
        <dbReference type="SAM" id="Phobius"/>
    </source>
</evidence>
<dbReference type="InterPro" id="IPR000832">
    <property type="entry name" value="GPCR_2_secretin-like"/>
</dbReference>
<evidence type="ECO:0000259" key="6">
    <source>
        <dbReference type="PROSITE" id="PS50261"/>
    </source>
</evidence>
<dbReference type="Pfam" id="PF00002">
    <property type="entry name" value="7tm_2"/>
    <property type="match status" value="1"/>
</dbReference>
<dbReference type="InterPro" id="IPR017452">
    <property type="entry name" value="GPCR_Rhodpsn_7TM"/>
</dbReference>
<feature type="transmembrane region" description="Helical" evidence="5">
    <location>
        <begin position="213"/>
        <end position="237"/>
    </location>
</feature>
<dbReference type="InterPro" id="IPR017981">
    <property type="entry name" value="GPCR_2-like_7TM"/>
</dbReference>
<keyword evidence="4 5" id="KW-0472">Membrane</keyword>
<dbReference type="Proteomes" id="UP000515154">
    <property type="component" value="Linkage group LG10"/>
</dbReference>
<dbReference type="KEGG" id="osn:115216540"/>
<organism evidence="8 9">
    <name type="scientific">Octopus sinensis</name>
    <name type="common">East Asian common octopus</name>
    <dbReference type="NCBI Taxonomy" id="2607531"/>
    <lineage>
        <taxon>Eukaryota</taxon>
        <taxon>Metazoa</taxon>
        <taxon>Spiralia</taxon>
        <taxon>Lophotrochozoa</taxon>
        <taxon>Mollusca</taxon>
        <taxon>Cephalopoda</taxon>
        <taxon>Coleoidea</taxon>
        <taxon>Octopodiformes</taxon>
        <taxon>Octopoda</taxon>
        <taxon>Incirrata</taxon>
        <taxon>Octopodidae</taxon>
        <taxon>Octopus</taxon>
    </lineage>
</organism>
<dbReference type="Gene3D" id="1.20.1070.10">
    <property type="entry name" value="Rhodopsin 7-helix transmembrane proteins"/>
    <property type="match status" value="1"/>
</dbReference>
<evidence type="ECO:0000256" key="3">
    <source>
        <dbReference type="ARBA" id="ARBA00022989"/>
    </source>
</evidence>
<dbReference type="PROSITE" id="PS50262">
    <property type="entry name" value="G_PROTEIN_RECEP_F1_2"/>
    <property type="match status" value="1"/>
</dbReference>
<dbReference type="GO" id="GO:0004930">
    <property type="term" value="F:G protein-coupled receptor activity"/>
    <property type="evidence" value="ECO:0007669"/>
    <property type="project" value="InterPro"/>
</dbReference>
<dbReference type="RefSeq" id="XP_029641854.1">
    <property type="nucleotide sequence ID" value="XM_029785994.2"/>
</dbReference>
<protein>
    <submittedName>
        <fullName evidence="9">Uncharacterized protein LOC115216540</fullName>
    </submittedName>
</protein>
<evidence type="ECO:0000256" key="4">
    <source>
        <dbReference type="ARBA" id="ARBA00023136"/>
    </source>
</evidence>
<proteinExistence type="predicted"/>
<dbReference type="GO" id="GO:0016020">
    <property type="term" value="C:membrane"/>
    <property type="evidence" value="ECO:0007669"/>
    <property type="project" value="UniProtKB-SubCell"/>
</dbReference>
<accession>A0A6P7SUE7</accession>
<keyword evidence="3 5" id="KW-1133">Transmembrane helix</keyword>
<sequence>MMDIDLSLFPDKIQNHCQTLFEAPSNYKDYKYNCIHYVAKCPPDVTNASLVSSCMFGPMAIVKSNGTKFRNTHCAICNGFHINDIFCNVTIDERSPYLTPQYPLTIIFNYNDNYFEVSNMFQRKLYSKQLPSCSQGYFYDEQKKRCRHFHYNSRLDCTAKRLEKSEYYITSDGDLYLNASNILLNQSAFIHDPQGISICVNNRTHGMGKYYTFASYITLVGLVTSIPALFITIIVYLCIPDLLTLPGKLLISLLLSLFTAELLLLISPQVTSSSLCTTIAVLMHYFFLAAFFWMNVMSFDAWYTFSGFTPLRSTEKDTKRLVYYSLYAWICPLIIVTISLVFQYAPGNHALSQNMEKDFFVGLQI</sequence>
<dbReference type="PANTHER" id="PTHR45902">
    <property type="entry name" value="LATROPHILIN RECEPTOR-LIKE PROTEIN A"/>
    <property type="match status" value="1"/>
</dbReference>
<dbReference type="PANTHER" id="PTHR45902:SF1">
    <property type="entry name" value="LATROPHILIN RECEPTOR-LIKE PROTEIN A"/>
    <property type="match status" value="1"/>
</dbReference>
<feature type="transmembrane region" description="Helical" evidence="5">
    <location>
        <begin position="249"/>
        <end position="267"/>
    </location>
</feature>